<dbReference type="PANTHER" id="PTHR32196:SF63">
    <property type="entry name" value="INNER MEMBRANE ABC TRANSPORTER PERMEASE PROTEIN YJFF"/>
    <property type="match status" value="1"/>
</dbReference>
<feature type="transmembrane region" description="Helical" evidence="6">
    <location>
        <begin position="36"/>
        <end position="54"/>
    </location>
</feature>
<feature type="transmembrane region" description="Helical" evidence="6">
    <location>
        <begin position="61"/>
        <end position="78"/>
    </location>
</feature>
<dbReference type="Pfam" id="PF02653">
    <property type="entry name" value="BPD_transp_2"/>
    <property type="match status" value="1"/>
</dbReference>
<keyword evidence="8" id="KW-1185">Reference proteome</keyword>
<dbReference type="RefSeq" id="WP_281840989.1">
    <property type="nucleotide sequence ID" value="NZ_BROH01000001.1"/>
</dbReference>
<keyword evidence="2" id="KW-1003">Cell membrane</keyword>
<evidence type="ECO:0000256" key="1">
    <source>
        <dbReference type="ARBA" id="ARBA00004651"/>
    </source>
</evidence>
<feature type="transmembrane region" description="Helical" evidence="6">
    <location>
        <begin position="113"/>
        <end position="131"/>
    </location>
</feature>
<feature type="transmembrane region" description="Helical" evidence="6">
    <location>
        <begin position="237"/>
        <end position="254"/>
    </location>
</feature>
<reference evidence="7" key="1">
    <citation type="journal article" date="2023" name="Int. J. Syst. Evol. Microbiol.">
        <title>Sinisalibacter aestuarii sp. nov., isolated from estuarine sediment of the Arakawa River.</title>
        <authorList>
            <person name="Arafat S.T."/>
            <person name="Hirano S."/>
            <person name="Sato A."/>
            <person name="Takeuchi K."/>
            <person name="Yasuda T."/>
            <person name="Terahara T."/>
            <person name="Hamada M."/>
            <person name="Kobayashi T."/>
        </authorList>
    </citation>
    <scope>NUCLEOTIDE SEQUENCE</scope>
    <source>
        <strain evidence="7">B-399</strain>
    </source>
</reference>
<evidence type="ECO:0000313" key="7">
    <source>
        <dbReference type="EMBL" id="GKY87055.1"/>
    </source>
</evidence>
<evidence type="ECO:0000256" key="4">
    <source>
        <dbReference type="ARBA" id="ARBA00022989"/>
    </source>
</evidence>
<evidence type="ECO:0000256" key="2">
    <source>
        <dbReference type="ARBA" id="ARBA00022475"/>
    </source>
</evidence>
<comment type="subcellular location">
    <subcellularLocation>
        <location evidence="1">Cell membrane</location>
        <topology evidence="1">Multi-pass membrane protein</topology>
    </subcellularLocation>
</comment>
<evidence type="ECO:0000256" key="6">
    <source>
        <dbReference type="SAM" id="Phobius"/>
    </source>
</evidence>
<comment type="caution">
    <text evidence="7">The sequence shown here is derived from an EMBL/GenBank/DDBJ whole genome shotgun (WGS) entry which is preliminary data.</text>
</comment>
<dbReference type="EMBL" id="BROH01000001">
    <property type="protein sequence ID" value="GKY87055.1"/>
    <property type="molecule type" value="Genomic_DNA"/>
</dbReference>
<evidence type="ECO:0000313" key="8">
    <source>
        <dbReference type="Proteomes" id="UP001144205"/>
    </source>
</evidence>
<keyword evidence="3 6" id="KW-0812">Transmembrane</keyword>
<evidence type="ECO:0000256" key="5">
    <source>
        <dbReference type="ARBA" id="ARBA00023136"/>
    </source>
</evidence>
<gene>
    <name evidence="7" type="primary">araH_1</name>
    <name evidence="7" type="ORF">STA1M1_09240</name>
</gene>
<protein>
    <submittedName>
        <fullName evidence="7">L-arabinose transport system permease protein AraH</fullName>
    </submittedName>
</protein>
<keyword evidence="4 6" id="KW-1133">Transmembrane helix</keyword>
<accession>A0ABQ5LRN2</accession>
<feature type="transmembrane region" description="Helical" evidence="6">
    <location>
        <begin position="293"/>
        <end position="314"/>
    </location>
</feature>
<name>A0ABQ5LRN2_9RHOB</name>
<feature type="transmembrane region" description="Helical" evidence="6">
    <location>
        <begin position="84"/>
        <end position="101"/>
    </location>
</feature>
<dbReference type="InterPro" id="IPR001851">
    <property type="entry name" value="ABC_transp_permease"/>
</dbReference>
<feature type="transmembrane region" description="Helical" evidence="6">
    <location>
        <begin position="12"/>
        <end position="30"/>
    </location>
</feature>
<dbReference type="PANTHER" id="PTHR32196">
    <property type="entry name" value="ABC TRANSPORTER PERMEASE PROTEIN YPHD-RELATED-RELATED"/>
    <property type="match status" value="1"/>
</dbReference>
<dbReference type="CDD" id="cd06579">
    <property type="entry name" value="TM_PBP1_transp_AraH_like"/>
    <property type="match status" value="1"/>
</dbReference>
<evidence type="ECO:0000256" key="3">
    <source>
        <dbReference type="ARBA" id="ARBA00022692"/>
    </source>
</evidence>
<dbReference type="Proteomes" id="UP001144205">
    <property type="component" value="Unassembled WGS sequence"/>
</dbReference>
<organism evidence="7 8">
    <name type="scientific">Sinisalibacter aestuarii</name>
    <dbReference type="NCBI Taxonomy" id="2949426"/>
    <lineage>
        <taxon>Bacteria</taxon>
        <taxon>Pseudomonadati</taxon>
        <taxon>Pseudomonadota</taxon>
        <taxon>Alphaproteobacteria</taxon>
        <taxon>Rhodobacterales</taxon>
        <taxon>Roseobacteraceae</taxon>
        <taxon>Sinisalibacter</taxon>
    </lineage>
</organism>
<proteinExistence type="predicted"/>
<feature type="transmembrane region" description="Helical" evidence="6">
    <location>
        <begin position="154"/>
        <end position="175"/>
    </location>
</feature>
<sequence>MKFLQNPLVQRLVLLVVVYAILALTVPFFATSGNAYAVLEASALLGIVAAGLAVNMLTGELDLSVGSVAACAGLVAIMMSQHGIYIAVIAAVIPAVLYGMLQGYCIARLQISSLVFTLGTFIGVRGLAYVISDERTLTLALSNLSISMSLRERILIFSPFSLLMIGVLIIAGLLLRYTRVGREIFAIGGARKESRAAGVPQVRPLVISFATSAGLAALAGALASMRGGSAAPGGYETVLLGAVTAALIGGVSLYGGRGSMIGVFIGVLTLQFLLSGLQLLGAPNWAANLTTGLILLAFLGIDLAHGSSPVATALHRSRVRRRSSNTA</sequence>
<feature type="transmembrane region" description="Helical" evidence="6">
    <location>
        <begin position="205"/>
        <end position="225"/>
    </location>
</feature>
<keyword evidence="5 6" id="KW-0472">Membrane</keyword>
<feature type="transmembrane region" description="Helical" evidence="6">
    <location>
        <begin position="261"/>
        <end position="281"/>
    </location>
</feature>